<gene>
    <name evidence="1" type="ORF">Pcinc_023400</name>
</gene>
<reference evidence="1" key="1">
    <citation type="submission" date="2023-10" db="EMBL/GenBank/DDBJ databases">
        <title>Genome assemblies of two species of porcelain crab, Petrolisthes cinctipes and Petrolisthes manimaculis (Anomura: Porcellanidae).</title>
        <authorList>
            <person name="Angst P."/>
        </authorList>
    </citation>
    <scope>NUCLEOTIDE SEQUENCE</scope>
    <source>
        <strain evidence="1">PB745_01</strain>
        <tissue evidence="1">Gill</tissue>
    </source>
</reference>
<dbReference type="EMBL" id="JAWQEG010002509">
    <property type="protein sequence ID" value="KAK3871461.1"/>
    <property type="molecule type" value="Genomic_DNA"/>
</dbReference>
<protein>
    <submittedName>
        <fullName evidence="1">Uncharacterized protein</fullName>
    </submittedName>
</protein>
<evidence type="ECO:0000313" key="2">
    <source>
        <dbReference type="Proteomes" id="UP001286313"/>
    </source>
</evidence>
<dbReference type="AlphaFoldDB" id="A0AAE1KC98"/>
<accession>A0AAE1KC98</accession>
<proteinExistence type="predicted"/>
<sequence>MNSGQPSKYKIFKSQGDDFQDGVCEQGSQAVRASSITQRHPPTAKLEAALCPRNGLTKPTQCYQACVPCPPPTHDKYGRTGAMVMVVLGDLMCAHWSCSPLVTITPIATIWTQV</sequence>
<organism evidence="1 2">
    <name type="scientific">Petrolisthes cinctipes</name>
    <name type="common">Flat porcelain crab</name>
    <dbReference type="NCBI Taxonomy" id="88211"/>
    <lineage>
        <taxon>Eukaryota</taxon>
        <taxon>Metazoa</taxon>
        <taxon>Ecdysozoa</taxon>
        <taxon>Arthropoda</taxon>
        <taxon>Crustacea</taxon>
        <taxon>Multicrustacea</taxon>
        <taxon>Malacostraca</taxon>
        <taxon>Eumalacostraca</taxon>
        <taxon>Eucarida</taxon>
        <taxon>Decapoda</taxon>
        <taxon>Pleocyemata</taxon>
        <taxon>Anomura</taxon>
        <taxon>Galatheoidea</taxon>
        <taxon>Porcellanidae</taxon>
        <taxon>Petrolisthes</taxon>
    </lineage>
</organism>
<name>A0AAE1KC98_PETCI</name>
<evidence type="ECO:0000313" key="1">
    <source>
        <dbReference type="EMBL" id="KAK3871461.1"/>
    </source>
</evidence>
<keyword evidence="2" id="KW-1185">Reference proteome</keyword>
<comment type="caution">
    <text evidence="1">The sequence shown here is derived from an EMBL/GenBank/DDBJ whole genome shotgun (WGS) entry which is preliminary data.</text>
</comment>
<dbReference type="Proteomes" id="UP001286313">
    <property type="component" value="Unassembled WGS sequence"/>
</dbReference>